<evidence type="ECO:0000259" key="4">
    <source>
        <dbReference type="Pfam" id="PF05922"/>
    </source>
</evidence>
<dbReference type="EC" id="3.4.21.25" evidence="5"/>
<evidence type="ECO:0000313" key="6">
    <source>
        <dbReference type="Proteomes" id="UP000231279"/>
    </source>
</evidence>
<dbReference type="PANTHER" id="PTHR10795">
    <property type="entry name" value="PROPROTEIN CONVERTASE SUBTILISIN/KEXIN"/>
    <property type="match status" value="1"/>
</dbReference>
<dbReference type="Gene3D" id="3.40.50.200">
    <property type="entry name" value="Peptidase S8/S53 domain"/>
    <property type="match status" value="1"/>
</dbReference>
<gene>
    <name evidence="5" type="ORF">CDL12_19517</name>
</gene>
<dbReference type="Proteomes" id="UP000231279">
    <property type="component" value="Unassembled WGS sequence"/>
</dbReference>
<dbReference type="AlphaFoldDB" id="A0A2G9GRS3"/>
<sequence length="230" mass="25530">MACILVLPLFCILSFYSSMAAGTFHQSNLETYIIHVSMPDAQILAKLGDITSWYLSFLPKPTSSLHESSRIIHSYHNVAVGFATRLTPEEVVSEMEKKTGFIFAKPQKIYTLHTTHFPKFLGLQKNYGVWPISNYGKGMIIGVMDTRITPNHPSFGDEGMHPSLGKCKMKCELNGTMCNNKLIGVRNFVSYLFGLSAIDEEGQNTLTASIATGNFISDANTTRKFGFRDG</sequence>
<name>A0A2G9GRS3_9LAMI</name>
<dbReference type="InterPro" id="IPR010259">
    <property type="entry name" value="S8pro/Inhibitor_I9"/>
</dbReference>
<protein>
    <submittedName>
        <fullName evidence="5">Cucumisin</fullName>
        <ecNumber evidence="5">3.4.21.25</ecNumber>
    </submittedName>
</protein>
<feature type="chain" id="PRO_5013943482" evidence="3">
    <location>
        <begin position="22"/>
        <end position="230"/>
    </location>
</feature>
<dbReference type="EMBL" id="NKXS01003958">
    <property type="protein sequence ID" value="PIN07915.1"/>
    <property type="molecule type" value="Genomic_DNA"/>
</dbReference>
<dbReference type="Gene3D" id="3.30.70.80">
    <property type="entry name" value="Peptidase S8 propeptide/proteinase inhibitor I9"/>
    <property type="match status" value="1"/>
</dbReference>
<keyword evidence="2 3" id="KW-0732">Signal</keyword>
<dbReference type="GO" id="GO:0004252">
    <property type="term" value="F:serine-type endopeptidase activity"/>
    <property type="evidence" value="ECO:0007669"/>
    <property type="project" value="InterPro"/>
</dbReference>
<dbReference type="InterPro" id="IPR045051">
    <property type="entry name" value="SBT"/>
</dbReference>
<evidence type="ECO:0000256" key="3">
    <source>
        <dbReference type="SAM" id="SignalP"/>
    </source>
</evidence>
<dbReference type="InterPro" id="IPR037045">
    <property type="entry name" value="S8pro/Inhibitor_I9_sf"/>
</dbReference>
<evidence type="ECO:0000256" key="2">
    <source>
        <dbReference type="ARBA" id="ARBA00022729"/>
    </source>
</evidence>
<dbReference type="SUPFAM" id="SSF52743">
    <property type="entry name" value="Subtilisin-like"/>
    <property type="match status" value="1"/>
</dbReference>
<dbReference type="InterPro" id="IPR036852">
    <property type="entry name" value="Peptidase_S8/S53_dom_sf"/>
</dbReference>
<accession>A0A2G9GRS3</accession>
<comment type="similarity">
    <text evidence="1">Belongs to the peptidase S8 family.</text>
</comment>
<keyword evidence="6" id="KW-1185">Reference proteome</keyword>
<organism evidence="5 6">
    <name type="scientific">Handroanthus impetiginosus</name>
    <dbReference type="NCBI Taxonomy" id="429701"/>
    <lineage>
        <taxon>Eukaryota</taxon>
        <taxon>Viridiplantae</taxon>
        <taxon>Streptophyta</taxon>
        <taxon>Embryophyta</taxon>
        <taxon>Tracheophyta</taxon>
        <taxon>Spermatophyta</taxon>
        <taxon>Magnoliopsida</taxon>
        <taxon>eudicotyledons</taxon>
        <taxon>Gunneridae</taxon>
        <taxon>Pentapetalae</taxon>
        <taxon>asterids</taxon>
        <taxon>lamiids</taxon>
        <taxon>Lamiales</taxon>
        <taxon>Bignoniaceae</taxon>
        <taxon>Crescentiina</taxon>
        <taxon>Tabebuia alliance</taxon>
        <taxon>Handroanthus</taxon>
    </lineage>
</organism>
<evidence type="ECO:0000313" key="5">
    <source>
        <dbReference type="EMBL" id="PIN07915.1"/>
    </source>
</evidence>
<feature type="signal peptide" evidence="3">
    <location>
        <begin position="1"/>
        <end position="21"/>
    </location>
</feature>
<proteinExistence type="inferred from homology"/>
<keyword evidence="5" id="KW-0378">Hydrolase</keyword>
<comment type="caution">
    <text evidence="5">The sequence shown here is derived from an EMBL/GenBank/DDBJ whole genome shotgun (WGS) entry which is preliminary data.</text>
</comment>
<dbReference type="STRING" id="429701.A0A2G9GRS3"/>
<feature type="domain" description="Inhibitor I9" evidence="4">
    <location>
        <begin position="31"/>
        <end position="113"/>
    </location>
</feature>
<reference evidence="6" key="1">
    <citation type="journal article" date="2018" name="Gigascience">
        <title>Genome assembly of the Pink Ipe (Handroanthus impetiginosus, Bignoniaceae), a highly valued, ecologically keystone Neotropical timber forest tree.</title>
        <authorList>
            <person name="Silva-Junior O.B."/>
            <person name="Grattapaglia D."/>
            <person name="Novaes E."/>
            <person name="Collevatti R.G."/>
        </authorList>
    </citation>
    <scope>NUCLEOTIDE SEQUENCE [LARGE SCALE GENOMIC DNA]</scope>
    <source>
        <strain evidence="6">cv. UFG-1</strain>
    </source>
</reference>
<evidence type="ECO:0000256" key="1">
    <source>
        <dbReference type="ARBA" id="ARBA00011073"/>
    </source>
</evidence>
<dbReference type="OrthoDB" id="911691at2759"/>
<dbReference type="GO" id="GO:0006508">
    <property type="term" value="P:proteolysis"/>
    <property type="evidence" value="ECO:0007669"/>
    <property type="project" value="InterPro"/>
</dbReference>
<dbReference type="Pfam" id="PF05922">
    <property type="entry name" value="Inhibitor_I9"/>
    <property type="match status" value="1"/>
</dbReference>